<dbReference type="RefSeq" id="WP_208056091.1">
    <property type="nucleotide sequence ID" value="NZ_JAGEMK010000005.1"/>
</dbReference>
<protein>
    <recommendedName>
        <fullName evidence="3">DUF4245 domain-containing protein</fullName>
    </recommendedName>
</protein>
<name>A0A939LQ54_9CELL</name>
<organism evidence="1 2">
    <name type="scientific">Actinotalea soli</name>
    <dbReference type="NCBI Taxonomy" id="2819234"/>
    <lineage>
        <taxon>Bacteria</taxon>
        <taxon>Bacillati</taxon>
        <taxon>Actinomycetota</taxon>
        <taxon>Actinomycetes</taxon>
        <taxon>Micrococcales</taxon>
        <taxon>Cellulomonadaceae</taxon>
        <taxon>Actinotalea</taxon>
    </lineage>
</organism>
<sequence>MASTQQSRVLQRSQAPQRFRELRRSQVLQPSWWSAWWRGRTRSQARVVLGALALVALTAGAGAAGLISREPDGALRAGIGEPHPGSTEVGPVSLVLPEALGPWAQVPDDRMDALRSTGAGQGLALDGAWGRVAPGGLLLTVLSVEAGSHRGVDGLAGPYEAGTVDVAWRGSASHRTGSRAADGVREIALAVEHPDGHLLLLSVSGPQGAFVSGELQEALSTVRVAP</sequence>
<evidence type="ECO:0000313" key="1">
    <source>
        <dbReference type="EMBL" id="MBO1752406.1"/>
    </source>
</evidence>
<accession>A0A939LQ54</accession>
<gene>
    <name evidence="1" type="ORF">J4G33_11400</name>
</gene>
<evidence type="ECO:0008006" key="3">
    <source>
        <dbReference type="Google" id="ProtNLM"/>
    </source>
</evidence>
<dbReference type="EMBL" id="JAGEMK010000005">
    <property type="protein sequence ID" value="MBO1752406.1"/>
    <property type="molecule type" value="Genomic_DNA"/>
</dbReference>
<dbReference type="AlphaFoldDB" id="A0A939LQ54"/>
<comment type="caution">
    <text evidence="1">The sequence shown here is derived from an EMBL/GenBank/DDBJ whole genome shotgun (WGS) entry which is preliminary data.</text>
</comment>
<keyword evidence="2" id="KW-1185">Reference proteome</keyword>
<proteinExistence type="predicted"/>
<evidence type="ECO:0000313" key="2">
    <source>
        <dbReference type="Proteomes" id="UP000664209"/>
    </source>
</evidence>
<reference evidence="1" key="1">
    <citation type="submission" date="2021-03" db="EMBL/GenBank/DDBJ databases">
        <title>Actinotalea soli sp. nov., isolated from soil.</title>
        <authorList>
            <person name="Ping W."/>
            <person name="Zhang J."/>
        </authorList>
    </citation>
    <scope>NUCLEOTIDE SEQUENCE</scope>
    <source>
        <strain evidence="1">BY-33</strain>
    </source>
</reference>
<dbReference type="Proteomes" id="UP000664209">
    <property type="component" value="Unassembled WGS sequence"/>
</dbReference>